<evidence type="ECO:0000313" key="3">
    <source>
        <dbReference type="Proteomes" id="UP000297248"/>
    </source>
</evidence>
<dbReference type="AlphaFoldDB" id="A0A4Y8ADY5"/>
<name>A0A4Y8ADY5_9SPHI</name>
<reference evidence="1 4" key="3">
    <citation type="submission" date="2020-08" db="EMBL/GenBank/DDBJ databases">
        <title>Genomic Encyclopedia of Type Strains, Phase IV (KMG-IV): sequencing the most valuable type-strain genomes for metagenomic binning, comparative biology and taxonomic classification.</title>
        <authorList>
            <person name="Goeker M."/>
        </authorList>
    </citation>
    <scope>NUCLEOTIDE SEQUENCE [LARGE SCALE GENOMIC DNA]</scope>
    <source>
        <strain evidence="1 4">DSM 100995</strain>
    </source>
</reference>
<sequence length="111" mass="12843">MTRSNIHITLSNGRKLKCVADSSSAPEQGYIVEDLILPLLALEDGTAELKLLTEHFTMGEQRINATYRYEINLLKKRVAFFEEGYDFGKGKFERGEDITQRYNDYLYMIKP</sequence>
<comment type="caution">
    <text evidence="2">The sequence shown here is derived from an EMBL/GenBank/DDBJ whole genome shotgun (WGS) entry which is preliminary data.</text>
</comment>
<dbReference type="RefSeq" id="WP_134336439.1">
    <property type="nucleotide sequence ID" value="NZ_BMCZ01000003.1"/>
</dbReference>
<proteinExistence type="predicted"/>
<evidence type="ECO:0000313" key="1">
    <source>
        <dbReference type="EMBL" id="MBB3971269.1"/>
    </source>
</evidence>
<accession>A0A4Y8ADY5</accession>
<keyword evidence="4" id="KW-1185">Reference proteome</keyword>
<evidence type="ECO:0000313" key="2">
    <source>
        <dbReference type="EMBL" id="TEW66834.1"/>
    </source>
</evidence>
<dbReference type="Proteomes" id="UP000583101">
    <property type="component" value="Unassembled WGS sequence"/>
</dbReference>
<organism evidence="2 3">
    <name type="scientific">Mucilaginibacter phyllosphaerae</name>
    <dbReference type="NCBI Taxonomy" id="1812349"/>
    <lineage>
        <taxon>Bacteria</taxon>
        <taxon>Pseudomonadati</taxon>
        <taxon>Bacteroidota</taxon>
        <taxon>Sphingobacteriia</taxon>
        <taxon>Sphingobacteriales</taxon>
        <taxon>Sphingobacteriaceae</taxon>
        <taxon>Mucilaginibacter</taxon>
    </lineage>
</organism>
<reference evidence="2 3" key="1">
    <citation type="journal article" date="2016" name="Int. J. Syst. Evol. Microbiol.">
        <title>Proposal of Mucilaginibacter phyllosphaerae sp. nov. isolated from the phyllosphere of Galium album.</title>
        <authorList>
            <person name="Aydogan E.L."/>
            <person name="Busse H.J."/>
            <person name="Moser G."/>
            <person name="Muller C."/>
            <person name="Kampfer P."/>
            <person name="Glaeser S.P."/>
        </authorList>
    </citation>
    <scope>NUCLEOTIDE SEQUENCE [LARGE SCALE GENOMIC DNA]</scope>
    <source>
        <strain evidence="2 3">PP-F2FG21</strain>
    </source>
</reference>
<dbReference type="Proteomes" id="UP000297248">
    <property type="component" value="Unassembled WGS sequence"/>
</dbReference>
<dbReference type="EMBL" id="SNQG01000003">
    <property type="protein sequence ID" value="TEW66834.1"/>
    <property type="molecule type" value="Genomic_DNA"/>
</dbReference>
<dbReference type="OrthoDB" id="711032at2"/>
<gene>
    <name evidence="2" type="ORF">E2R65_10485</name>
    <name evidence="1" type="ORF">GGR35_003897</name>
</gene>
<dbReference type="EMBL" id="JACIEG010000009">
    <property type="protein sequence ID" value="MBB3971269.1"/>
    <property type="molecule type" value="Genomic_DNA"/>
</dbReference>
<evidence type="ECO:0000313" key="4">
    <source>
        <dbReference type="Proteomes" id="UP000583101"/>
    </source>
</evidence>
<reference evidence="2" key="2">
    <citation type="submission" date="2019-03" db="EMBL/GenBank/DDBJ databases">
        <authorList>
            <person name="Yan Y.-Q."/>
            <person name="Du Z.-J."/>
        </authorList>
    </citation>
    <scope>NUCLEOTIDE SEQUENCE</scope>
    <source>
        <strain evidence="2">PP-F2FG21</strain>
    </source>
</reference>
<protein>
    <submittedName>
        <fullName evidence="2">Penicillin-binding protein</fullName>
    </submittedName>
</protein>